<dbReference type="Pfam" id="PF00743">
    <property type="entry name" value="FMO-like"/>
    <property type="match status" value="1"/>
</dbReference>
<organism evidence="5 6">
    <name type="scientific">Chelatococcus reniformis</name>
    <dbReference type="NCBI Taxonomy" id="1494448"/>
    <lineage>
        <taxon>Bacteria</taxon>
        <taxon>Pseudomonadati</taxon>
        <taxon>Pseudomonadota</taxon>
        <taxon>Alphaproteobacteria</taxon>
        <taxon>Hyphomicrobiales</taxon>
        <taxon>Chelatococcaceae</taxon>
        <taxon>Chelatococcus</taxon>
    </lineage>
</organism>
<reference evidence="5" key="2">
    <citation type="submission" date="2020-09" db="EMBL/GenBank/DDBJ databases">
        <authorList>
            <person name="Sun Q."/>
            <person name="Zhou Y."/>
        </authorList>
    </citation>
    <scope>NUCLEOTIDE SEQUENCE</scope>
    <source>
        <strain evidence="5">CGMCC 1.12919</strain>
    </source>
</reference>
<dbReference type="PANTHER" id="PTHR43098">
    <property type="entry name" value="L-ORNITHINE N(5)-MONOOXYGENASE-RELATED"/>
    <property type="match status" value="1"/>
</dbReference>
<evidence type="ECO:0000313" key="5">
    <source>
        <dbReference type="EMBL" id="GGC88660.1"/>
    </source>
</evidence>
<dbReference type="AlphaFoldDB" id="A0A916UU69"/>
<evidence type="ECO:0000313" key="6">
    <source>
        <dbReference type="Proteomes" id="UP000637002"/>
    </source>
</evidence>
<dbReference type="Proteomes" id="UP000637002">
    <property type="component" value="Unassembled WGS sequence"/>
</dbReference>
<proteinExistence type="predicted"/>
<dbReference type="InterPro" id="IPR050775">
    <property type="entry name" value="FAD-binding_Monooxygenases"/>
</dbReference>
<keyword evidence="5" id="KW-0503">Monooxygenase</keyword>
<name>A0A916UU69_9HYPH</name>
<keyword evidence="6" id="KW-1185">Reference proteome</keyword>
<evidence type="ECO:0000256" key="3">
    <source>
        <dbReference type="ARBA" id="ARBA00022857"/>
    </source>
</evidence>
<protein>
    <submittedName>
        <fullName evidence="5">Steroid monooxygenase</fullName>
    </submittedName>
</protein>
<sequence>MMARNKPDHEVIVLGAGVTGIYQIKRLADLGIDAIVLEAGGDLGGTWYWNRYPGARFDSESYTYGYSFSRDLLDEWHWKERFSGQPENLRYLNYVADKFDLRKYMQFNCTVEAMRFREADNLWQLTLGDGRVLTSRFVVMGLGLLSAPTLPRLEGMESFKGLSFHTYHWPQEPVEMAGKRVAVIGTGATGIQVIGEIADKVAELTVFQRRPNWSAPLNNGPISETEMADIRSRYDDIFATCARTPGGFEHEPDRRGFYDVSREERLALWDQLYDMPGFAIWLRNFREIFTDEAANAELSEYIADRIRRCVKDPAVAEKLIPRDHGFGVQRVPMETGYFEAYNRDNVHLVDISETPIERVTETGLRTTERDYDFDIIVYATGFDAITGAYDRIDIEGIGGVKLRDAWADGPSTFLGMLVHGFPNLLMPGGPQSGSASTNYPRGIETGVNWCTAVLEHMWEHGYVRAEPTLEAQERWTTHVTNMYAMMLMRKAKSWFTGYNSNVPGHEHGKVRYLVYNGGSPKYVSRISDVAAKGYEGVVFDSARRSAEGDANTRAQAATHAV</sequence>
<dbReference type="Gene3D" id="3.50.50.60">
    <property type="entry name" value="FAD/NAD(P)-binding domain"/>
    <property type="match status" value="2"/>
</dbReference>
<dbReference type="PRINTS" id="PR00411">
    <property type="entry name" value="PNDRDTASEI"/>
</dbReference>
<keyword evidence="4" id="KW-0560">Oxidoreductase</keyword>
<evidence type="ECO:0000256" key="1">
    <source>
        <dbReference type="ARBA" id="ARBA00022630"/>
    </source>
</evidence>
<dbReference type="InterPro" id="IPR020946">
    <property type="entry name" value="Flavin_mOase-like"/>
</dbReference>
<comment type="caution">
    <text evidence="5">The sequence shown here is derived from an EMBL/GenBank/DDBJ whole genome shotgun (WGS) entry which is preliminary data.</text>
</comment>
<dbReference type="GO" id="GO:0050661">
    <property type="term" value="F:NADP binding"/>
    <property type="evidence" value="ECO:0007669"/>
    <property type="project" value="InterPro"/>
</dbReference>
<reference evidence="5" key="1">
    <citation type="journal article" date="2014" name="Int. J. Syst. Evol. Microbiol.">
        <title>Complete genome sequence of Corynebacterium casei LMG S-19264T (=DSM 44701T), isolated from a smear-ripened cheese.</title>
        <authorList>
            <consortium name="US DOE Joint Genome Institute (JGI-PGF)"/>
            <person name="Walter F."/>
            <person name="Albersmeier A."/>
            <person name="Kalinowski J."/>
            <person name="Ruckert C."/>
        </authorList>
    </citation>
    <scope>NUCLEOTIDE SEQUENCE</scope>
    <source>
        <strain evidence="5">CGMCC 1.12919</strain>
    </source>
</reference>
<keyword evidence="2" id="KW-0274">FAD</keyword>
<dbReference type="GO" id="GO:0050660">
    <property type="term" value="F:flavin adenine dinucleotide binding"/>
    <property type="evidence" value="ECO:0007669"/>
    <property type="project" value="InterPro"/>
</dbReference>
<evidence type="ECO:0000256" key="4">
    <source>
        <dbReference type="ARBA" id="ARBA00023002"/>
    </source>
</evidence>
<dbReference type="EMBL" id="BMGG01000011">
    <property type="protein sequence ID" value="GGC88660.1"/>
    <property type="molecule type" value="Genomic_DNA"/>
</dbReference>
<dbReference type="PANTHER" id="PTHR43098:SF5">
    <property type="entry name" value="DUAL-FUNCTIONAL MONOOXYGENASE_METHYLTRANSFERASE PSOF"/>
    <property type="match status" value="1"/>
</dbReference>
<dbReference type="InterPro" id="IPR036188">
    <property type="entry name" value="FAD/NAD-bd_sf"/>
</dbReference>
<evidence type="ECO:0000256" key="2">
    <source>
        <dbReference type="ARBA" id="ARBA00022827"/>
    </source>
</evidence>
<keyword evidence="1" id="KW-0285">Flavoprotein</keyword>
<dbReference type="GO" id="GO:0004499">
    <property type="term" value="F:N,N-dimethylaniline monooxygenase activity"/>
    <property type="evidence" value="ECO:0007669"/>
    <property type="project" value="InterPro"/>
</dbReference>
<dbReference type="SUPFAM" id="SSF51905">
    <property type="entry name" value="FAD/NAD(P)-binding domain"/>
    <property type="match status" value="2"/>
</dbReference>
<keyword evidence="3" id="KW-0521">NADP</keyword>
<gene>
    <name evidence="5" type="ORF">GCM10010994_53210</name>
</gene>
<accession>A0A916UU69</accession>